<feature type="transmembrane region" description="Helical" evidence="1">
    <location>
        <begin position="131"/>
        <end position="153"/>
    </location>
</feature>
<evidence type="ECO:0000313" key="2">
    <source>
        <dbReference type="EMBL" id="KAK5990392.1"/>
    </source>
</evidence>
<feature type="transmembrane region" description="Helical" evidence="1">
    <location>
        <begin position="26"/>
        <end position="47"/>
    </location>
</feature>
<protein>
    <recommendedName>
        <fullName evidence="4">MARVEL domain-containing protein</fullName>
    </recommendedName>
</protein>
<sequence length="201" mass="22214">MPQHSNFVLKMTYPSPSHKTWTAKRALRVLSSIVCLVGIGICTRLYILEPGQGTFFFVAPPAIAAFCWNAADILCLNTLEGRRGLHPAACIALDLCFWLGFIVFGTFSGLLSSWGGYAEIEYTQVESNLTIAATIICALIVLIHFPLFVIACIENNVRRHREGTRIHTTGVARASLEPERELESFSFDHKDRPSVPAPAHV</sequence>
<evidence type="ECO:0000256" key="1">
    <source>
        <dbReference type="SAM" id="Phobius"/>
    </source>
</evidence>
<accession>A0ABR0SEW7</accession>
<dbReference type="Proteomes" id="UP001338125">
    <property type="component" value="Unassembled WGS sequence"/>
</dbReference>
<keyword evidence="1" id="KW-1133">Transmembrane helix</keyword>
<evidence type="ECO:0008006" key="4">
    <source>
        <dbReference type="Google" id="ProtNLM"/>
    </source>
</evidence>
<gene>
    <name evidence="2" type="ORF">PT974_08660</name>
</gene>
<keyword evidence="1" id="KW-0472">Membrane</keyword>
<organism evidence="2 3">
    <name type="scientific">Cladobotryum mycophilum</name>
    <dbReference type="NCBI Taxonomy" id="491253"/>
    <lineage>
        <taxon>Eukaryota</taxon>
        <taxon>Fungi</taxon>
        <taxon>Dikarya</taxon>
        <taxon>Ascomycota</taxon>
        <taxon>Pezizomycotina</taxon>
        <taxon>Sordariomycetes</taxon>
        <taxon>Hypocreomycetidae</taxon>
        <taxon>Hypocreales</taxon>
        <taxon>Hypocreaceae</taxon>
        <taxon>Cladobotryum</taxon>
    </lineage>
</organism>
<keyword evidence="1" id="KW-0812">Transmembrane</keyword>
<proteinExistence type="predicted"/>
<comment type="caution">
    <text evidence="2">The sequence shown here is derived from an EMBL/GenBank/DDBJ whole genome shotgun (WGS) entry which is preliminary data.</text>
</comment>
<reference evidence="2 3" key="1">
    <citation type="submission" date="2024-01" db="EMBL/GenBank/DDBJ databases">
        <title>Complete genome of Cladobotryum mycophilum ATHUM6906.</title>
        <authorList>
            <person name="Christinaki A.C."/>
            <person name="Myridakis A.I."/>
            <person name="Kouvelis V.N."/>
        </authorList>
    </citation>
    <scope>NUCLEOTIDE SEQUENCE [LARGE SCALE GENOMIC DNA]</scope>
    <source>
        <strain evidence="2 3">ATHUM6906</strain>
    </source>
</reference>
<feature type="transmembrane region" description="Helical" evidence="1">
    <location>
        <begin position="53"/>
        <end position="76"/>
    </location>
</feature>
<feature type="transmembrane region" description="Helical" evidence="1">
    <location>
        <begin position="88"/>
        <end position="111"/>
    </location>
</feature>
<dbReference type="EMBL" id="JAVFKD010000014">
    <property type="protein sequence ID" value="KAK5990392.1"/>
    <property type="molecule type" value="Genomic_DNA"/>
</dbReference>
<evidence type="ECO:0000313" key="3">
    <source>
        <dbReference type="Proteomes" id="UP001338125"/>
    </source>
</evidence>
<name>A0ABR0SEW7_9HYPO</name>
<keyword evidence="3" id="KW-1185">Reference proteome</keyword>